<evidence type="ECO:0000256" key="4">
    <source>
        <dbReference type="PIRSR" id="PIRSR620019-2"/>
    </source>
</evidence>
<evidence type="ECO:0000256" key="1">
    <source>
        <dbReference type="ARBA" id="ARBA00007274"/>
    </source>
</evidence>
<dbReference type="InterPro" id="IPR050179">
    <property type="entry name" value="Trans_hexapeptide_repeat"/>
</dbReference>
<feature type="domain" description="PglD N-terminal" evidence="5">
    <location>
        <begin position="13"/>
        <end position="83"/>
    </location>
</feature>
<dbReference type="CDD" id="cd03360">
    <property type="entry name" value="LbH_AT_putative"/>
    <property type="match status" value="1"/>
</dbReference>
<feature type="binding site" evidence="4">
    <location>
        <begin position="41"/>
        <end position="42"/>
    </location>
    <ligand>
        <name>substrate</name>
    </ligand>
</feature>
<accession>A0A517YTY1</accession>
<dbReference type="KEGG" id="pcor:KS4_17370"/>
<dbReference type="PANTHER" id="PTHR43300">
    <property type="entry name" value="ACETYLTRANSFERASE"/>
    <property type="match status" value="1"/>
</dbReference>
<comment type="similarity">
    <text evidence="1">Belongs to the transferase hexapeptide repeat family.</text>
</comment>
<dbReference type="AlphaFoldDB" id="A0A517YTY1"/>
<feature type="binding site" evidence="4">
    <location>
        <position position="148"/>
    </location>
    <ligand>
        <name>acetyl-CoA</name>
        <dbReference type="ChEBI" id="CHEBI:57288"/>
    </ligand>
</feature>
<dbReference type="InterPro" id="IPR018357">
    <property type="entry name" value="Hexapep_transf_CS"/>
</dbReference>
<dbReference type="GO" id="GO:0016746">
    <property type="term" value="F:acyltransferase activity"/>
    <property type="evidence" value="ECO:0007669"/>
    <property type="project" value="UniProtKB-KW"/>
</dbReference>
<dbReference type="SUPFAM" id="SSF51161">
    <property type="entry name" value="Trimeric LpxA-like enzymes"/>
    <property type="match status" value="1"/>
</dbReference>
<keyword evidence="7" id="KW-1185">Reference proteome</keyword>
<dbReference type="InterPro" id="IPR041561">
    <property type="entry name" value="PglD_N"/>
</dbReference>
<dbReference type="Gene3D" id="2.160.10.10">
    <property type="entry name" value="Hexapeptide repeat proteins"/>
    <property type="match status" value="1"/>
</dbReference>
<gene>
    <name evidence="6" type="primary">pglD</name>
    <name evidence="6" type="ORF">KS4_17370</name>
</gene>
<dbReference type="EMBL" id="CP036425">
    <property type="protein sequence ID" value="QDU33681.1"/>
    <property type="molecule type" value="Genomic_DNA"/>
</dbReference>
<evidence type="ECO:0000256" key="3">
    <source>
        <dbReference type="ARBA" id="ARBA00022737"/>
    </source>
</evidence>
<dbReference type="PROSITE" id="PS00101">
    <property type="entry name" value="HEXAPEP_TRANSFERASES"/>
    <property type="match status" value="1"/>
</dbReference>
<keyword evidence="2 6" id="KW-0808">Transferase</keyword>
<dbReference type="PANTHER" id="PTHR43300:SF7">
    <property type="entry name" value="UDP-N-ACETYLBACILLOSAMINE N-ACETYLTRANSFERASE"/>
    <property type="match status" value="1"/>
</dbReference>
<dbReference type="NCBIfam" id="TIGR03570">
    <property type="entry name" value="NeuD_NnaD"/>
    <property type="match status" value="1"/>
</dbReference>
<dbReference type="RefSeq" id="WP_145076913.1">
    <property type="nucleotide sequence ID" value="NZ_CP036425.1"/>
</dbReference>
<keyword evidence="3" id="KW-0677">Repeat</keyword>
<keyword evidence="6" id="KW-0012">Acyltransferase</keyword>
<dbReference type="InterPro" id="IPR011004">
    <property type="entry name" value="Trimer_LpxA-like_sf"/>
</dbReference>
<feature type="binding site" evidence="4">
    <location>
        <position position="72"/>
    </location>
    <ligand>
        <name>substrate</name>
    </ligand>
</feature>
<evidence type="ECO:0000313" key="7">
    <source>
        <dbReference type="Proteomes" id="UP000317369"/>
    </source>
</evidence>
<dbReference type="OrthoDB" id="9794407at2"/>
<organism evidence="6 7">
    <name type="scientific">Poriferisphaera corsica</name>
    <dbReference type="NCBI Taxonomy" id="2528020"/>
    <lineage>
        <taxon>Bacteria</taxon>
        <taxon>Pseudomonadati</taxon>
        <taxon>Planctomycetota</taxon>
        <taxon>Phycisphaerae</taxon>
        <taxon>Phycisphaerales</taxon>
        <taxon>Phycisphaeraceae</taxon>
        <taxon>Poriferisphaera</taxon>
    </lineage>
</organism>
<dbReference type="Proteomes" id="UP000317369">
    <property type="component" value="Chromosome"/>
</dbReference>
<dbReference type="Gene3D" id="3.40.50.20">
    <property type="match status" value="1"/>
</dbReference>
<sequence>MTDQIKEKGQGALLIYGAGGHGHVIAEAAKLAGFQVLGFVDDEAKLGDEMSLPLFQLNDERVVGAAIIVAVGDNLARRRITSDLVASGRHLANVVHPSAMVSESVGMGQGVFVGAGSIINSCAFLRDGVVINSGAVVEHHCQVNEYAHVGPGCVMGGGVSVGTCAMVGLGSRVLPRVKIGAYATIGAGAVVTTDVRESARVVGMPAKELSQVSAS</sequence>
<reference evidence="6 7" key="1">
    <citation type="submission" date="2019-02" db="EMBL/GenBank/DDBJ databases">
        <title>Deep-cultivation of Planctomycetes and their phenomic and genomic characterization uncovers novel biology.</title>
        <authorList>
            <person name="Wiegand S."/>
            <person name="Jogler M."/>
            <person name="Boedeker C."/>
            <person name="Pinto D."/>
            <person name="Vollmers J."/>
            <person name="Rivas-Marin E."/>
            <person name="Kohn T."/>
            <person name="Peeters S.H."/>
            <person name="Heuer A."/>
            <person name="Rast P."/>
            <person name="Oberbeckmann S."/>
            <person name="Bunk B."/>
            <person name="Jeske O."/>
            <person name="Meyerdierks A."/>
            <person name="Storesund J.E."/>
            <person name="Kallscheuer N."/>
            <person name="Luecker S."/>
            <person name="Lage O.M."/>
            <person name="Pohl T."/>
            <person name="Merkel B.J."/>
            <person name="Hornburger P."/>
            <person name="Mueller R.-W."/>
            <person name="Bruemmer F."/>
            <person name="Labrenz M."/>
            <person name="Spormann A.M."/>
            <person name="Op den Camp H."/>
            <person name="Overmann J."/>
            <person name="Amann R."/>
            <person name="Jetten M.S.M."/>
            <person name="Mascher T."/>
            <person name="Medema M.H."/>
            <person name="Devos D.P."/>
            <person name="Kaster A.-K."/>
            <person name="Ovreas L."/>
            <person name="Rohde M."/>
            <person name="Galperin M.Y."/>
            <person name="Jogler C."/>
        </authorList>
    </citation>
    <scope>NUCLEOTIDE SEQUENCE [LARGE SCALE GENOMIC DNA]</scope>
    <source>
        <strain evidence="6 7">KS4</strain>
    </source>
</reference>
<evidence type="ECO:0000256" key="2">
    <source>
        <dbReference type="ARBA" id="ARBA00022679"/>
    </source>
</evidence>
<proteinExistence type="inferred from homology"/>
<protein>
    <submittedName>
        <fullName evidence="6">UDP-N-acetylbacillosamine N-acetyltransferase</fullName>
        <ecNumber evidence="6">2.3.1.203</ecNumber>
    </submittedName>
</protein>
<dbReference type="InterPro" id="IPR020019">
    <property type="entry name" value="AcTrfase_PglD-like"/>
</dbReference>
<dbReference type="EC" id="2.3.1.203" evidence="6"/>
<evidence type="ECO:0000259" key="5">
    <source>
        <dbReference type="Pfam" id="PF17836"/>
    </source>
</evidence>
<dbReference type="Pfam" id="PF17836">
    <property type="entry name" value="PglD_N"/>
    <property type="match status" value="1"/>
</dbReference>
<name>A0A517YTY1_9BACT</name>
<evidence type="ECO:0000313" key="6">
    <source>
        <dbReference type="EMBL" id="QDU33681.1"/>
    </source>
</evidence>